<evidence type="ECO:0000256" key="1">
    <source>
        <dbReference type="ARBA" id="ARBA00006243"/>
    </source>
</evidence>
<gene>
    <name evidence="4" type="ORF">S03H2_60046</name>
</gene>
<dbReference type="SUPFAM" id="SSF55326">
    <property type="entry name" value="PurM N-terminal domain-like"/>
    <property type="match status" value="1"/>
</dbReference>
<accession>X1IZ93</accession>
<dbReference type="PANTHER" id="PTHR30303:SF0">
    <property type="entry name" value="CARBAMOYL DEHYDRATASE HYPE"/>
    <property type="match status" value="1"/>
</dbReference>
<reference evidence="4" key="1">
    <citation type="journal article" date="2014" name="Front. Microbiol.">
        <title>High frequency of phylogenetically diverse reductive dehalogenase-homologous genes in deep subseafloor sedimentary metagenomes.</title>
        <authorList>
            <person name="Kawai M."/>
            <person name="Futagami T."/>
            <person name="Toyoda A."/>
            <person name="Takaki Y."/>
            <person name="Nishi S."/>
            <person name="Hori S."/>
            <person name="Arai W."/>
            <person name="Tsubouchi T."/>
            <person name="Morono Y."/>
            <person name="Uchiyama I."/>
            <person name="Ito T."/>
            <person name="Fujiyama A."/>
            <person name="Inagaki F."/>
            <person name="Takami H."/>
        </authorList>
    </citation>
    <scope>NUCLEOTIDE SEQUENCE</scope>
    <source>
        <strain evidence="4">Expedition CK06-06</strain>
    </source>
</reference>
<feature type="non-terminal residue" evidence="4">
    <location>
        <position position="1"/>
    </location>
</feature>
<dbReference type="InterPro" id="IPR010918">
    <property type="entry name" value="PurM-like_C_dom"/>
</dbReference>
<dbReference type="InterPro" id="IPR011854">
    <property type="entry name" value="HypE"/>
</dbReference>
<feature type="domain" description="PurM-like C-terminal" evidence="3">
    <location>
        <begin position="81"/>
        <end position="159"/>
    </location>
</feature>
<evidence type="ECO:0000313" key="4">
    <source>
        <dbReference type="EMBL" id="GAH87017.1"/>
    </source>
</evidence>
<dbReference type="PANTHER" id="PTHR30303">
    <property type="entry name" value="HYDROGENASE ISOENZYMES FORMATION PROTEIN HYPE"/>
    <property type="match status" value="1"/>
</dbReference>
<dbReference type="Gene3D" id="3.30.1330.10">
    <property type="entry name" value="PurM-like, N-terminal domain"/>
    <property type="match status" value="1"/>
</dbReference>
<name>X1IZ93_9ZZZZ</name>
<dbReference type="InterPro" id="IPR016188">
    <property type="entry name" value="PurM-like_N"/>
</dbReference>
<sequence length="169" mass="17598">SGAKPLYLSLSFIIEEGFPRDELNKIVDSVQKAAQEAGVEIVTGDTKVVHRGSADKLFINTAGVGIIPEGVDISGGKARLGDKVILSGTIGDHGIAVLSQREGLSFSTQLESDCAPLGSLVAKMLGASSDIHCLRDPTRGGLATTLNELAKQSRGARITGGQSLCIERI</sequence>
<organism evidence="4">
    <name type="scientific">marine sediment metagenome</name>
    <dbReference type="NCBI Taxonomy" id="412755"/>
    <lineage>
        <taxon>unclassified sequences</taxon>
        <taxon>metagenomes</taxon>
        <taxon>ecological metagenomes</taxon>
    </lineage>
</organism>
<dbReference type="EMBL" id="BARU01038663">
    <property type="protein sequence ID" value="GAH87017.1"/>
    <property type="molecule type" value="Genomic_DNA"/>
</dbReference>
<protein>
    <recommendedName>
        <fullName evidence="5">Hydrogenase expression/formation protein HypE</fullName>
    </recommendedName>
</protein>
<dbReference type="Pfam" id="PF02769">
    <property type="entry name" value="AIRS_C"/>
    <property type="match status" value="1"/>
</dbReference>
<evidence type="ECO:0000259" key="3">
    <source>
        <dbReference type="Pfam" id="PF02769"/>
    </source>
</evidence>
<dbReference type="AlphaFoldDB" id="X1IZ93"/>
<dbReference type="Pfam" id="PF00586">
    <property type="entry name" value="AIRS"/>
    <property type="match status" value="1"/>
</dbReference>
<evidence type="ECO:0000259" key="2">
    <source>
        <dbReference type="Pfam" id="PF00586"/>
    </source>
</evidence>
<feature type="domain" description="PurM-like N-terminal" evidence="2">
    <location>
        <begin position="2"/>
        <end position="67"/>
    </location>
</feature>
<dbReference type="GO" id="GO:0051604">
    <property type="term" value="P:protein maturation"/>
    <property type="evidence" value="ECO:0007669"/>
    <property type="project" value="TreeGrafter"/>
</dbReference>
<dbReference type="Gene3D" id="3.90.650.10">
    <property type="entry name" value="PurM-like C-terminal domain"/>
    <property type="match status" value="1"/>
</dbReference>
<dbReference type="InterPro" id="IPR036921">
    <property type="entry name" value="PurM-like_N_sf"/>
</dbReference>
<dbReference type="SUPFAM" id="SSF56042">
    <property type="entry name" value="PurM C-terminal domain-like"/>
    <property type="match status" value="1"/>
</dbReference>
<dbReference type="InterPro" id="IPR036676">
    <property type="entry name" value="PurM-like_C_sf"/>
</dbReference>
<evidence type="ECO:0008006" key="5">
    <source>
        <dbReference type="Google" id="ProtNLM"/>
    </source>
</evidence>
<comment type="caution">
    <text evidence="4">The sequence shown here is derived from an EMBL/GenBank/DDBJ whole genome shotgun (WGS) entry which is preliminary data.</text>
</comment>
<comment type="similarity">
    <text evidence="1">Belongs to the HypE family.</text>
</comment>
<proteinExistence type="inferred from homology"/>